<feature type="region of interest" description="Disordered" evidence="1">
    <location>
        <begin position="77"/>
        <end position="105"/>
    </location>
</feature>
<protein>
    <submittedName>
        <fullName evidence="2">Uncharacterized protein</fullName>
    </submittedName>
</protein>
<dbReference type="EMBL" id="HBJA01077610">
    <property type="protein sequence ID" value="CAE0816049.1"/>
    <property type="molecule type" value="Transcribed_RNA"/>
</dbReference>
<accession>A0A7S4L9Z5</accession>
<feature type="compositionally biased region" description="Low complexity" evidence="1">
    <location>
        <begin position="83"/>
        <end position="105"/>
    </location>
</feature>
<dbReference type="AlphaFoldDB" id="A0A7S4L9Z5"/>
<gene>
    <name evidence="2" type="ORF">EGYM00163_LOCUS27208</name>
</gene>
<proteinExistence type="predicted"/>
<organism evidence="2">
    <name type="scientific">Eutreptiella gymnastica</name>
    <dbReference type="NCBI Taxonomy" id="73025"/>
    <lineage>
        <taxon>Eukaryota</taxon>
        <taxon>Discoba</taxon>
        <taxon>Euglenozoa</taxon>
        <taxon>Euglenida</taxon>
        <taxon>Spirocuta</taxon>
        <taxon>Euglenophyceae</taxon>
        <taxon>Eutreptiales</taxon>
        <taxon>Eutreptiaceae</taxon>
        <taxon>Eutreptiella</taxon>
    </lineage>
</organism>
<sequence length="105" mass="11361">MPQALCALRAVCRYGTVLVTVKLKGARIRTERCALLSEDAGQQCAIQKRDRPLTDVLVKEKRGANCHAASAHINSSTINPIESNPIQSSPVPSSPVQFSPYPHPV</sequence>
<reference evidence="2" key="1">
    <citation type="submission" date="2021-01" db="EMBL/GenBank/DDBJ databases">
        <authorList>
            <person name="Corre E."/>
            <person name="Pelletier E."/>
            <person name="Niang G."/>
            <person name="Scheremetjew M."/>
            <person name="Finn R."/>
            <person name="Kale V."/>
            <person name="Holt S."/>
            <person name="Cochrane G."/>
            <person name="Meng A."/>
            <person name="Brown T."/>
            <person name="Cohen L."/>
        </authorList>
    </citation>
    <scope>NUCLEOTIDE SEQUENCE</scope>
    <source>
        <strain evidence="2">CCMP1594</strain>
    </source>
</reference>
<evidence type="ECO:0000256" key="1">
    <source>
        <dbReference type="SAM" id="MobiDB-lite"/>
    </source>
</evidence>
<evidence type="ECO:0000313" key="2">
    <source>
        <dbReference type="EMBL" id="CAE0816049.1"/>
    </source>
</evidence>
<name>A0A7S4L9Z5_9EUGL</name>